<accession>A0A1T5CGU5</accession>
<evidence type="ECO:0000313" key="2">
    <source>
        <dbReference type="Proteomes" id="UP000190852"/>
    </source>
</evidence>
<dbReference type="RefSeq" id="WP_079683412.1">
    <property type="nucleotide sequence ID" value="NZ_FUYQ01000012.1"/>
</dbReference>
<keyword evidence="2" id="KW-1185">Reference proteome</keyword>
<dbReference type="InterPro" id="IPR025563">
    <property type="entry name" value="DUF4286"/>
</dbReference>
<organism evidence="1 2">
    <name type="scientific">Parabacteroides chartae</name>
    <dbReference type="NCBI Taxonomy" id="1037355"/>
    <lineage>
        <taxon>Bacteria</taxon>
        <taxon>Pseudomonadati</taxon>
        <taxon>Bacteroidota</taxon>
        <taxon>Bacteroidia</taxon>
        <taxon>Bacteroidales</taxon>
        <taxon>Tannerellaceae</taxon>
        <taxon>Parabacteroides</taxon>
    </lineage>
</organism>
<name>A0A1T5CGU5_9BACT</name>
<dbReference type="Proteomes" id="UP000190852">
    <property type="component" value="Unassembled WGS sequence"/>
</dbReference>
<protein>
    <recommendedName>
        <fullName evidence="3">DUF4286 domain-containing protein</fullName>
    </recommendedName>
</protein>
<sequence>MIIYNTTFHIDNEVHQECLTYLKKEYIPKAVSSGFMLNPCLRRVLQNEGNEGESYAIQFHVKNTETLNFWLKQEGIALQQAMVTRFGSKIAGFTTLLEEIKWEDE</sequence>
<dbReference type="EMBL" id="FUYQ01000012">
    <property type="protein sequence ID" value="SKB58541.1"/>
    <property type="molecule type" value="Genomic_DNA"/>
</dbReference>
<proteinExistence type="predicted"/>
<gene>
    <name evidence="1" type="ORF">SAMN05660349_01885</name>
</gene>
<dbReference type="Pfam" id="PF14114">
    <property type="entry name" value="DUF4286"/>
    <property type="match status" value="1"/>
</dbReference>
<dbReference type="AlphaFoldDB" id="A0A1T5CGU5"/>
<evidence type="ECO:0000313" key="1">
    <source>
        <dbReference type="EMBL" id="SKB58541.1"/>
    </source>
</evidence>
<evidence type="ECO:0008006" key="3">
    <source>
        <dbReference type="Google" id="ProtNLM"/>
    </source>
</evidence>
<reference evidence="2" key="1">
    <citation type="submission" date="2017-02" db="EMBL/GenBank/DDBJ databases">
        <authorList>
            <person name="Varghese N."/>
            <person name="Submissions S."/>
        </authorList>
    </citation>
    <scope>NUCLEOTIDE SEQUENCE [LARGE SCALE GENOMIC DNA]</scope>
    <source>
        <strain evidence="2">DSM 24967</strain>
    </source>
</reference>